<accession>A0A318RF36</accession>
<evidence type="ECO:0000313" key="2">
    <source>
        <dbReference type="EMBL" id="PYE15038.1"/>
    </source>
</evidence>
<keyword evidence="1" id="KW-1133">Transmembrane helix</keyword>
<proteinExistence type="predicted"/>
<feature type="transmembrane region" description="Helical" evidence="1">
    <location>
        <begin position="82"/>
        <end position="102"/>
    </location>
</feature>
<dbReference type="Pfam" id="PF08592">
    <property type="entry name" value="Anthrone_oxy"/>
    <property type="match status" value="1"/>
</dbReference>
<protein>
    <submittedName>
        <fullName evidence="2">Putative membrane protein</fullName>
    </submittedName>
</protein>
<dbReference type="AlphaFoldDB" id="A0A318RF36"/>
<comment type="caution">
    <text evidence="2">The sequence shown here is derived from an EMBL/GenBank/DDBJ whole genome shotgun (WGS) entry which is preliminary data.</text>
</comment>
<feature type="transmembrane region" description="Helical" evidence="1">
    <location>
        <begin position="7"/>
        <end position="31"/>
    </location>
</feature>
<keyword evidence="3" id="KW-1185">Reference proteome</keyword>
<dbReference type="RefSeq" id="WP_110471053.1">
    <property type="nucleotide sequence ID" value="NZ_QJSP01000011.1"/>
</dbReference>
<dbReference type="InterPro" id="IPR013901">
    <property type="entry name" value="Anthrone_oxy"/>
</dbReference>
<dbReference type="Proteomes" id="UP000247591">
    <property type="component" value="Unassembled WGS sequence"/>
</dbReference>
<evidence type="ECO:0000313" key="3">
    <source>
        <dbReference type="Proteomes" id="UP000247591"/>
    </source>
</evidence>
<keyword evidence="1" id="KW-0812">Transmembrane</keyword>
<dbReference type="EMBL" id="QJSP01000011">
    <property type="protein sequence ID" value="PYE15038.1"/>
    <property type="molecule type" value="Genomic_DNA"/>
</dbReference>
<gene>
    <name evidence="2" type="ORF">DFR67_111113</name>
</gene>
<feature type="transmembrane region" description="Helical" evidence="1">
    <location>
        <begin position="51"/>
        <end position="75"/>
    </location>
</feature>
<reference evidence="2 3" key="1">
    <citation type="submission" date="2018-06" db="EMBL/GenBank/DDBJ databases">
        <title>Genomic Encyclopedia of Type Strains, Phase IV (KMG-IV): sequencing the most valuable type-strain genomes for metagenomic binning, comparative biology and taxonomic classification.</title>
        <authorList>
            <person name="Goeker M."/>
        </authorList>
    </citation>
    <scope>NUCLEOTIDE SEQUENCE [LARGE SCALE GENOMIC DNA]</scope>
    <source>
        <strain evidence="2 3">DSM 45521</strain>
    </source>
</reference>
<name>A0A318RF36_WILLI</name>
<organism evidence="2 3">
    <name type="scientific">Williamsia limnetica</name>
    <dbReference type="NCBI Taxonomy" id="882452"/>
    <lineage>
        <taxon>Bacteria</taxon>
        <taxon>Bacillati</taxon>
        <taxon>Actinomycetota</taxon>
        <taxon>Actinomycetes</taxon>
        <taxon>Mycobacteriales</taxon>
        <taxon>Nocardiaceae</taxon>
        <taxon>Williamsia</taxon>
    </lineage>
</organism>
<evidence type="ECO:0000256" key="1">
    <source>
        <dbReference type="SAM" id="Phobius"/>
    </source>
</evidence>
<dbReference type="OrthoDB" id="428263at2"/>
<sequence length="158" mass="17109">MTGTRDAVFVLGIVCVGLMAGLFAAFAYAVMPGLGQTDDRSFVLAMQRINVVIVNPLFMLLFVGGAGCTVAAAVLYRERRMFWWIVAGAVLYAIGLLITMALNIPLNDRLQAAGDPERIADIHAVRRAFESSWVRWNIARAVVHTAAFAVLVVGAVTR</sequence>
<keyword evidence="1" id="KW-0472">Membrane</keyword>
<feature type="transmembrane region" description="Helical" evidence="1">
    <location>
        <begin position="138"/>
        <end position="157"/>
    </location>
</feature>